<dbReference type="Proteomes" id="UP000596742">
    <property type="component" value="Unassembled WGS sequence"/>
</dbReference>
<protein>
    <submittedName>
        <fullName evidence="2">Uncharacterized protein</fullName>
    </submittedName>
</protein>
<gene>
    <name evidence="2" type="ORF">MGAL_10B035555</name>
</gene>
<reference evidence="2" key="1">
    <citation type="submission" date="2018-11" db="EMBL/GenBank/DDBJ databases">
        <authorList>
            <person name="Alioto T."/>
            <person name="Alioto T."/>
        </authorList>
    </citation>
    <scope>NUCLEOTIDE SEQUENCE</scope>
</reference>
<organism evidence="2 3">
    <name type="scientific">Mytilus galloprovincialis</name>
    <name type="common">Mediterranean mussel</name>
    <dbReference type="NCBI Taxonomy" id="29158"/>
    <lineage>
        <taxon>Eukaryota</taxon>
        <taxon>Metazoa</taxon>
        <taxon>Spiralia</taxon>
        <taxon>Lophotrochozoa</taxon>
        <taxon>Mollusca</taxon>
        <taxon>Bivalvia</taxon>
        <taxon>Autobranchia</taxon>
        <taxon>Pteriomorphia</taxon>
        <taxon>Mytilida</taxon>
        <taxon>Mytiloidea</taxon>
        <taxon>Mytilidae</taxon>
        <taxon>Mytilinae</taxon>
        <taxon>Mytilus</taxon>
    </lineage>
</organism>
<keyword evidence="3" id="KW-1185">Reference proteome</keyword>
<feature type="region of interest" description="Disordered" evidence="1">
    <location>
        <begin position="1"/>
        <end position="237"/>
    </location>
</feature>
<feature type="compositionally biased region" description="Basic and acidic residues" evidence="1">
    <location>
        <begin position="227"/>
        <end position="237"/>
    </location>
</feature>
<proteinExistence type="predicted"/>
<feature type="compositionally biased region" description="Basic and acidic residues" evidence="1">
    <location>
        <begin position="29"/>
        <end position="58"/>
    </location>
</feature>
<feature type="compositionally biased region" description="Basic and acidic residues" evidence="1">
    <location>
        <begin position="93"/>
        <end position="172"/>
    </location>
</feature>
<dbReference type="EMBL" id="UYJE01008539">
    <property type="protein sequence ID" value="VDI64660.1"/>
    <property type="molecule type" value="Genomic_DNA"/>
</dbReference>
<feature type="compositionally biased region" description="Polar residues" evidence="1">
    <location>
        <begin position="202"/>
        <end position="212"/>
    </location>
</feature>
<evidence type="ECO:0000256" key="1">
    <source>
        <dbReference type="SAM" id="MobiDB-lite"/>
    </source>
</evidence>
<feature type="compositionally biased region" description="Basic residues" evidence="1">
    <location>
        <begin position="173"/>
        <end position="185"/>
    </location>
</feature>
<evidence type="ECO:0000313" key="3">
    <source>
        <dbReference type="Proteomes" id="UP000596742"/>
    </source>
</evidence>
<sequence>MKFSLLPKESHVSIFAIGPAEGPGGPGGGEDRRARTEAGEKGRTTEQQRGARNEEQQTGKRRRGSHVARGAGQGRGETWGQRGHARGIRVTRWRGEAEGGNQDRKVGKDNREPVEGGGRRREAGNGQKAEERETRSEKRKGGNWGRERGEQGTRRGGRKEKGGRTQVEEIRGMRHGTRREKRGRLGPRAGANQPEAKPQAGPGSQTAGSSMPAQPRKGGAQRGRTTTARDAERAGQG</sequence>
<feature type="compositionally biased region" description="Basic residues" evidence="1">
    <location>
        <begin position="83"/>
        <end position="92"/>
    </location>
</feature>
<dbReference type="AlphaFoldDB" id="A0A8B6GIQ1"/>
<name>A0A8B6GIQ1_MYTGA</name>
<comment type="caution">
    <text evidence="2">The sequence shown here is derived from an EMBL/GenBank/DDBJ whole genome shotgun (WGS) entry which is preliminary data.</text>
</comment>
<evidence type="ECO:0000313" key="2">
    <source>
        <dbReference type="EMBL" id="VDI64660.1"/>
    </source>
</evidence>
<accession>A0A8B6GIQ1</accession>